<reference evidence="3 4" key="1">
    <citation type="journal article" date="2023" name="Limnol Oceanogr Lett">
        <title>Environmental adaptations by the intertidal Antarctic cyanobacterium Halotia branconii CENA392 as revealed using long-read genome sequencing.</title>
        <authorList>
            <person name="Dextro R.B."/>
            <person name="Delbaje E."/>
            <person name="Freitas P.N.N."/>
            <person name="Geraldes V."/>
            <person name="Pinto E."/>
            <person name="Long P.F."/>
            <person name="Fiore M.F."/>
        </authorList>
    </citation>
    <scope>NUCLEOTIDE SEQUENCE [LARGE SCALE GENOMIC DNA]</scope>
    <source>
        <strain evidence="3 4">CENA392</strain>
    </source>
</reference>
<dbReference type="Proteomes" id="UP001223520">
    <property type="component" value="Chromosome"/>
</dbReference>
<dbReference type="Pfam" id="PF00534">
    <property type="entry name" value="Glycos_transf_1"/>
    <property type="match status" value="1"/>
</dbReference>
<dbReference type="InterPro" id="IPR001296">
    <property type="entry name" value="Glyco_trans_1"/>
</dbReference>
<evidence type="ECO:0000313" key="3">
    <source>
        <dbReference type="EMBL" id="WGV25484.1"/>
    </source>
</evidence>
<gene>
    <name evidence="3" type="ORF">QI031_27750</name>
</gene>
<organism evidence="3 4">
    <name type="scientific">Halotia branconii CENA392</name>
    <dbReference type="NCBI Taxonomy" id="1539056"/>
    <lineage>
        <taxon>Bacteria</taxon>
        <taxon>Bacillati</taxon>
        <taxon>Cyanobacteriota</taxon>
        <taxon>Cyanophyceae</taxon>
        <taxon>Nostocales</taxon>
        <taxon>Nodulariaceae</taxon>
        <taxon>Halotia</taxon>
    </lineage>
</organism>
<protein>
    <submittedName>
        <fullName evidence="3">Glycosyltransferase family 4 protein</fullName>
        <ecNumber evidence="3">2.4.-.-</ecNumber>
    </submittedName>
</protein>
<dbReference type="KEGG" id="hbq:QI031_27750"/>
<dbReference type="GO" id="GO:0009103">
    <property type="term" value="P:lipopolysaccharide biosynthetic process"/>
    <property type="evidence" value="ECO:0007669"/>
    <property type="project" value="TreeGrafter"/>
</dbReference>
<evidence type="ECO:0000256" key="1">
    <source>
        <dbReference type="ARBA" id="ARBA00022679"/>
    </source>
</evidence>
<accession>A0AAJ6P956</accession>
<dbReference type="PANTHER" id="PTHR46401">
    <property type="entry name" value="GLYCOSYLTRANSFERASE WBBK-RELATED"/>
    <property type="match status" value="1"/>
</dbReference>
<evidence type="ECO:0000259" key="2">
    <source>
        <dbReference type="Pfam" id="PF00534"/>
    </source>
</evidence>
<dbReference type="AlphaFoldDB" id="A0AAJ6P956"/>
<dbReference type="RefSeq" id="WP_281482784.1">
    <property type="nucleotide sequence ID" value="NZ_CP124543.1"/>
</dbReference>
<feature type="domain" description="Glycosyl transferase family 1" evidence="2">
    <location>
        <begin position="180"/>
        <end position="323"/>
    </location>
</feature>
<dbReference type="EC" id="2.4.-.-" evidence="3"/>
<dbReference type="GO" id="GO:0016757">
    <property type="term" value="F:glycosyltransferase activity"/>
    <property type="evidence" value="ECO:0007669"/>
    <property type="project" value="UniProtKB-KW"/>
</dbReference>
<dbReference type="CDD" id="cd03801">
    <property type="entry name" value="GT4_PimA-like"/>
    <property type="match status" value="1"/>
</dbReference>
<keyword evidence="1 3" id="KW-0808">Transferase</keyword>
<dbReference type="EMBL" id="CP124543">
    <property type="protein sequence ID" value="WGV25484.1"/>
    <property type="molecule type" value="Genomic_DNA"/>
</dbReference>
<keyword evidence="4" id="KW-1185">Reference proteome</keyword>
<evidence type="ECO:0000313" key="4">
    <source>
        <dbReference type="Proteomes" id="UP001223520"/>
    </source>
</evidence>
<dbReference type="Gene3D" id="3.40.50.2000">
    <property type="entry name" value="Glycogen Phosphorylase B"/>
    <property type="match status" value="2"/>
</dbReference>
<name>A0AAJ6P956_9CYAN</name>
<keyword evidence="3" id="KW-0328">Glycosyltransferase</keyword>
<proteinExistence type="predicted"/>
<sequence>MINIAILTPCIVEGDAVSNDVVGMYNCLKKHGYNVQIFADNWHASNTNNIKYFSQVKSFIKQKKDILIYHYSVGWDIALEIINEINCVKVVKYHNVTPPEFFDGINADYANVCRSGRKQLKLIADIYGALYLSDSEYNANELYLMGVAKDNSWVIPPFHHIDDLQYIDADTSILDEYIDGKVNILMVGRLAPNKGHSTLIDAFDVYHKNYNNDSRLIIVGKHDERLSIYTKSLYEKVNYLGLQESVVFTGGVSTTTLKAYYLTANIFMITSEHEGFCVPLVESMAMKVPIVAYGSTAIPYTVGKAGLVWEQPDPYFMAGSIDCIASKESISTTLGEMGWRRYQEIFTNEQIESKFIKAIENIE</sequence>
<dbReference type="PANTHER" id="PTHR46401:SF2">
    <property type="entry name" value="GLYCOSYLTRANSFERASE WBBK-RELATED"/>
    <property type="match status" value="1"/>
</dbReference>
<dbReference type="SUPFAM" id="SSF53756">
    <property type="entry name" value="UDP-Glycosyltransferase/glycogen phosphorylase"/>
    <property type="match status" value="1"/>
</dbReference>